<dbReference type="RefSeq" id="WP_100281847.1">
    <property type="nucleotide sequence ID" value="NZ_CP024923.1"/>
</dbReference>
<evidence type="ECO:0000313" key="2">
    <source>
        <dbReference type="EMBL" id="ATY32038.1"/>
    </source>
</evidence>
<keyword evidence="1" id="KW-1133">Transmembrane helix</keyword>
<gene>
    <name evidence="2" type="ORF">CVN68_08670</name>
</gene>
<dbReference type="EMBL" id="CP024923">
    <property type="protein sequence ID" value="ATY32038.1"/>
    <property type="molecule type" value="Genomic_DNA"/>
</dbReference>
<feature type="transmembrane region" description="Helical" evidence="1">
    <location>
        <begin position="61"/>
        <end position="81"/>
    </location>
</feature>
<name>A0A2K8MDR9_9SPHN</name>
<proteinExistence type="predicted"/>
<feature type="transmembrane region" description="Helical" evidence="1">
    <location>
        <begin position="140"/>
        <end position="159"/>
    </location>
</feature>
<dbReference type="Pfam" id="PF11188">
    <property type="entry name" value="DUF2975"/>
    <property type="match status" value="1"/>
</dbReference>
<keyword evidence="1" id="KW-0812">Transmembrane</keyword>
<keyword evidence="3" id="KW-1185">Reference proteome</keyword>
<dbReference type="InterPro" id="IPR021354">
    <property type="entry name" value="DUF2975"/>
</dbReference>
<sequence length="173" mass="18371">MAPDRRSDLLLTISRHALRIAIGIIALTILVVTVALVALLLFPNPSLAERLAAAPSVTLPVILFCAATGIAMLVMSLRFAVELGRIVRTVQDGDPFEPGNADRLARMGWLALGVTAAGWLLMPVVSWLSQHLEELSVQGGSSLGGLGLALTLFILARVFRHGAAMRDDLQGTV</sequence>
<protein>
    <recommendedName>
        <fullName evidence="4">DUF2975 domain-containing protein</fullName>
    </recommendedName>
</protein>
<organism evidence="2 3">
    <name type="scientific">Sphingomonas psychrotolerans</name>
    <dbReference type="NCBI Taxonomy" id="1327635"/>
    <lineage>
        <taxon>Bacteria</taxon>
        <taxon>Pseudomonadati</taxon>
        <taxon>Pseudomonadota</taxon>
        <taxon>Alphaproteobacteria</taxon>
        <taxon>Sphingomonadales</taxon>
        <taxon>Sphingomonadaceae</taxon>
        <taxon>Sphingomonas</taxon>
    </lineage>
</organism>
<evidence type="ECO:0000256" key="1">
    <source>
        <dbReference type="SAM" id="Phobius"/>
    </source>
</evidence>
<evidence type="ECO:0000313" key="3">
    <source>
        <dbReference type="Proteomes" id="UP000229081"/>
    </source>
</evidence>
<dbReference type="Proteomes" id="UP000229081">
    <property type="component" value="Chromosome"/>
</dbReference>
<feature type="transmembrane region" description="Helical" evidence="1">
    <location>
        <begin position="109"/>
        <end position="128"/>
    </location>
</feature>
<dbReference type="AlphaFoldDB" id="A0A2K8MDR9"/>
<accession>A0A2K8MDR9</accession>
<keyword evidence="1" id="KW-0472">Membrane</keyword>
<feature type="transmembrane region" description="Helical" evidence="1">
    <location>
        <begin position="20"/>
        <end position="41"/>
    </location>
</feature>
<reference evidence="2 3" key="1">
    <citation type="submission" date="2017-11" db="EMBL/GenBank/DDBJ databases">
        <title>Complete genome sequence of Sphingomonas sp. Strain Cra20, a psychrotolerant potential plant growth promoting rhizobacteria.</title>
        <authorList>
            <person name="Luo Y."/>
        </authorList>
    </citation>
    <scope>NUCLEOTIDE SEQUENCE [LARGE SCALE GENOMIC DNA]</scope>
    <source>
        <strain evidence="2 3">Cra20</strain>
    </source>
</reference>
<dbReference type="OrthoDB" id="7349915at2"/>
<evidence type="ECO:0008006" key="4">
    <source>
        <dbReference type="Google" id="ProtNLM"/>
    </source>
</evidence>
<dbReference type="KEGG" id="sphc:CVN68_08670"/>